<keyword evidence="3 7" id="KW-0547">Nucleotide-binding</keyword>
<dbReference type="GO" id="GO:0003777">
    <property type="term" value="F:microtubule motor activity"/>
    <property type="evidence" value="ECO:0007669"/>
    <property type="project" value="InterPro"/>
</dbReference>
<feature type="binding site" evidence="7">
    <location>
        <begin position="87"/>
        <end position="94"/>
    </location>
    <ligand>
        <name>ATP</name>
        <dbReference type="ChEBI" id="CHEBI:30616"/>
    </ligand>
</feature>
<accession>A0A1S3HFI1</accession>
<comment type="similarity">
    <text evidence="7">Belongs to the TRAFAC class myosin-kinesin ATPase superfamily. Kinesin family.</text>
</comment>
<dbReference type="PANTHER" id="PTHR47969">
    <property type="entry name" value="CHROMOSOME-ASSOCIATED KINESIN KIF4A-RELATED"/>
    <property type="match status" value="1"/>
</dbReference>
<dbReference type="InterPro" id="IPR001752">
    <property type="entry name" value="Kinesin_motor_dom"/>
</dbReference>
<dbReference type="AlphaFoldDB" id="A0A1S3HFI1"/>
<feature type="coiled-coil region" evidence="8">
    <location>
        <begin position="412"/>
        <end position="540"/>
    </location>
</feature>
<keyword evidence="10" id="KW-1185">Reference proteome</keyword>
<dbReference type="SMART" id="SM00129">
    <property type="entry name" value="KISc"/>
    <property type="match status" value="1"/>
</dbReference>
<feature type="domain" description="Kinesin motor" evidence="9">
    <location>
        <begin position="7"/>
        <end position="321"/>
    </location>
</feature>
<dbReference type="InterPro" id="IPR027640">
    <property type="entry name" value="Kinesin-like_fam"/>
</dbReference>
<keyword evidence="4 7" id="KW-0067">ATP-binding</keyword>
<protein>
    <submittedName>
        <fullName evidence="11">Chromosome-associated kinesin KIF4 isoform X1</fullName>
    </submittedName>
</protein>
<organism evidence="10 11">
    <name type="scientific">Lingula anatina</name>
    <name type="common">Brachiopod</name>
    <name type="synonym">Lingula unguis</name>
    <dbReference type="NCBI Taxonomy" id="7574"/>
    <lineage>
        <taxon>Eukaryota</taxon>
        <taxon>Metazoa</taxon>
        <taxon>Spiralia</taxon>
        <taxon>Lophotrochozoa</taxon>
        <taxon>Brachiopoda</taxon>
        <taxon>Linguliformea</taxon>
        <taxon>Lingulata</taxon>
        <taxon>Lingulida</taxon>
        <taxon>Linguloidea</taxon>
        <taxon>Lingulidae</taxon>
        <taxon>Lingula</taxon>
    </lineage>
</organism>
<evidence type="ECO:0000256" key="5">
    <source>
        <dbReference type="ARBA" id="ARBA00023054"/>
    </source>
</evidence>
<keyword evidence="2" id="KW-0963">Cytoplasm</keyword>
<comment type="subcellular location">
    <subcellularLocation>
        <location evidence="1">Cytoplasm</location>
        <location evidence="1">Cytoskeleton</location>
    </subcellularLocation>
</comment>
<dbReference type="GO" id="GO:0005524">
    <property type="term" value="F:ATP binding"/>
    <property type="evidence" value="ECO:0007669"/>
    <property type="project" value="UniProtKB-UniRule"/>
</dbReference>
<dbReference type="GO" id="GO:0008017">
    <property type="term" value="F:microtubule binding"/>
    <property type="evidence" value="ECO:0007669"/>
    <property type="project" value="InterPro"/>
</dbReference>
<dbReference type="STRING" id="7574.A0A1S3HFI1"/>
<reference evidence="11" key="1">
    <citation type="submission" date="2025-08" db="UniProtKB">
        <authorList>
            <consortium name="RefSeq"/>
        </authorList>
    </citation>
    <scope>IDENTIFICATION</scope>
    <source>
        <tissue evidence="11">Gonads</tissue>
    </source>
</reference>
<dbReference type="Pfam" id="PF00225">
    <property type="entry name" value="Kinesin"/>
    <property type="match status" value="1"/>
</dbReference>
<evidence type="ECO:0000256" key="3">
    <source>
        <dbReference type="ARBA" id="ARBA00022741"/>
    </source>
</evidence>
<feature type="coiled-coil region" evidence="8">
    <location>
        <begin position="322"/>
        <end position="356"/>
    </location>
</feature>
<dbReference type="PROSITE" id="PS50067">
    <property type="entry name" value="KINESIN_MOTOR_2"/>
    <property type="match status" value="1"/>
</dbReference>
<dbReference type="RefSeq" id="XP_013384837.1">
    <property type="nucleotide sequence ID" value="XM_013529383.1"/>
</dbReference>
<dbReference type="KEGG" id="lak:106154864"/>
<dbReference type="PANTHER" id="PTHR47969:SF15">
    <property type="entry name" value="CHROMOSOME-ASSOCIATED KINESIN KIF4A-RELATED"/>
    <property type="match status" value="1"/>
</dbReference>
<dbReference type="GO" id="GO:0007018">
    <property type="term" value="P:microtubule-based movement"/>
    <property type="evidence" value="ECO:0007669"/>
    <property type="project" value="InterPro"/>
</dbReference>
<feature type="coiled-coil region" evidence="8">
    <location>
        <begin position="583"/>
        <end position="696"/>
    </location>
</feature>
<dbReference type="GO" id="GO:0007052">
    <property type="term" value="P:mitotic spindle organization"/>
    <property type="evidence" value="ECO:0007669"/>
    <property type="project" value="TreeGrafter"/>
</dbReference>
<gene>
    <name evidence="11" type="primary">LOC106154864</name>
</gene>
<proteinExistence type="inferred from homology"/>
<evidence type="ECO:0000259" key="9">
    <source>
        <dbReference type="PROSITE" id="PS50067"/>
    </source>
</evidence>
<evidence type="ECO:0000256" key="7">
    <source>
        <dbReference type="PROSITE-ProRule" id="PRU00283"/>
    </source>
</evidence>
<evidence type="ECO:0000256" key="8">
    <source>
        <dbReference type="SAM" id="Coils"/>
    </source>
</evidence>
<dbReference type="OrthoDB" id="3176171at2759"/>
<dbReference type="SUPFAM" id="SSF52540">
    <property type="entry name" value="P-loop containing nucleoside triphosphate hydrolases"/>
    <property type="match status" value="1"/>
</dbReference>
<keyword evidence="5 8" id="KW-0175">Coiled coil</keyword>
<dbReference type="InterPro" id="IPR027417">
    <property type="entry name" value="P-loop_NTPase"/>
</dbReference>
<evidence type="ECO:0000256" key="6">
    <source>
        <dbReference type="ARBA" id="ARBA00023212"/>
    </source>
</evidence>
<dbReference type="InterPro" id="IPR036961">
    <property type="entry name" value="Kinesin_motor_dom_sf"/>
</dbReference>
<dbReference type="Proteomes" id="UP000085678">
    <property type="component" value="Unplaced"/>
</dbReference>
<name>A0A1S3HFI1_LINAN</name>
<dbReference type="GO" id="GO:0051231">
    <property type="term" value="P:spindle elongation"/>
    <property type="evidence" value="ECO:0007669"/>
    <property type="project" value="TreeGrafter"/>
</dbReference>
<evidence type="ECO:0000256" key="4">
    <source>
        <dbReference type="ARBA" id="ARBA00022840"/>
    </source>
</evidence>
<dbReference type="Gene3D" id="3.40.850.10">
    <property type="entry name" value="Kinesin motor domain"/>
    <property type="match status" value="1"/>
</dbReference>
<keyword evidence="7" id="KW-0505">Motor protein</keyword>
<dbReference type="GeneID" id="106154864"/>
<dbReference type="PRINTS" id="PR00380">
    <property type="entry name" value="KINESINHEAVY"/>
</dbReference>
<evidence type="ECO:0000313" key="10">
    <source>
        <dbReference type="Proteomes" id="UP000085678"/>
    </source>
</evidence>
<evidence type="ECO:0000256" key="1">
    <source>
        <dbReference type="ARBA" id="ARBA00004245"/>
    </source>
</evidence>
<dbReference type="InParanoid" id="A0A1S3HFI1"/>
<keyword evidence="6" id="KW-0206">Cytoskeleton</keyword>
<evidence type="ECO:0000313" key="11">
    <source>
        <dbReference type="RefSeq" id="XP_013384837.1"/>
    </source>
</evidence>
<sequence length="700" mass="79688">MPSETTQVKVVVKARPLLEVEETKGGKNVVKISGDKISVDTGGKEQTFVYDGSFAGDVKANQLYKDRCEPLLQKALEGYNVSIMAFGATGSGKSHLMSGTEDDPGIVPCLNHSLYKHVEEKAGKKEFFITVTFVEILDEQMTDLLNPHSNEMRVRQHPQLGIYVDGLSELVANDGETLAKLYEQGSRARKMGATDVRAHRARSHSIFTIHVDQKESNSSKVGLKSTIQMVDLAGPSDPHYGSEGVDSNSSLQAVARVIAALGDSKKKGGHVPYRDSRITRLLQEAFGGNAFSLMFACISPADLFSQETMVTLQYATLARNIKNEARVNLDETTHIIADLREEIARLRDKLTTNSKKEDVMKMEDLIHDLQIAKRQTWEEKQRLSIQYEEERKTNLANKGILEWVMDSMRKGDKEMQEKLLLLQKEKDQLMLQYKEKRKAVDGMKEDLQKKIAEYSKMADSGKATDASTKAKVTAIHELKELLKSESERLKEIKQHLKEVTEKQRTEREDARSQNMMLRGNAELRQAVEIEERKKIEMENAIMVEDEMERVGREVDFLRMEIQNKVEQGKQYSSEEGSKLEIEVAELKAERQVIALQQQVLEQEKARLQRTLDDAYKHHKEETEILQLQNFQTFRNYREVFEQQKSALEQRYRGLLEDAVQDAVFMSSRNAEMVEENQSLRQEIAELKDRLTVLEGQAAAN</sequence>
<dbReference type="GO" id="GO:0005875">
    <property type="term" value="C:microtubule associated complex"/>
    <property type="evidence" value="ECO:0007669"/>
    <property type="project" value="TreeGrafter"/>
</dbReference>
<evidence type="ECO:0000256" key="2">
    <source>
        <dbReference type="ARBA" id="ARBA00022490"/>
    </source>
</evidence>